<dbReference type="EMBL" id="JBHSRI010000018">
    <property type="protein sequence ID" value="MFC6040221.1"/>
    <property type="molecule type" value="Genomic_DNA"/>
</dbReference>
<proteinExistence type="predicted"/>
<evidence type="ECO:0000313" key="1">
    <source>
        <dbReference type="EMBL" id="MFC6040221.1"/>
    </source>
</evidence>
<reference evidence="2" key="1">
    <citation type="journal article" date="2019" name="Int. J. Syst. Evol. Microbiol.">
        <title>The Global Catalogue of Microorganisms (GCM) 10K type strain sequencing project: providing services to taxonomists for standard genome sequencing and annotation.</title>
        <authorList>
            <consortium name="The Broad Institute Genomics Platform"/>
            <consortium name="The Broad Institute Genome Sequencing Center for Infectious Disease"/>
            <person name="Wu L."/>
            <person name="Ma J."/>
        </authorList>
    </citation>
    <scope>NUCLEOTIDE SEQUENCE [LARGE SCALE GENOMIC DNA]</scope>
    <source>
        <strain evidence="2">CCUG 54527</strain>
    </source>
</reference>
<sequence>MAKITVEKPYEDVKNALEEKGHTVTMFNSDENVSGYDLGVVRGINEGHSDEFTFPVVAMSGMSIDNVVEAVEHRLSQS</sequence>
<accession>A0ABW1LAC5</accession>
<dbReference type="RefSeq" id="WP_377734561.1">
    <property type="nucleotide sequence ID" value="NZ_JBHSRI010000018.1"/>
</dbReference>
<dbReference type="InterPro" id="IPR005370">
    <property type="entry name" value="UPF0180"/>
</dbReference>
<name>A0ABW1LAC5_9BACL</name>
<organism evidence="1 2">
    <name type="scientific">Paenisporosarcina macmurdoensis</name>
    <dbReference type="NCBI Taxonomy" id="212659"/>
    <lineage>
        <taxon>Bacteria</taxon>
        <taxon>Bacillati</taxon>
        <taxon>Bacillota</taxon>
        <taxon>Bacilli</taxon>
        <taxon>Bacillales</taxon>
        <taxon>Caryophanaceae</taxon>
        <taxon>Paenisporosarcina</taxon>
    </lineage>
</organism>
<dbReference type="Proteomes" id="UP001596170">
    <property type="component" value="Unassembled WGS sequence"/>
</dbReference>
<keyword evidence="2" id="KW-1185">Reference proteome</keyword>
<protein>
    <submittedName>
        <fullName evidence="1">YkuS family protein</fullName>
    </submittedName>
</protein>
<gene>
    <name evidence="1" type="ORF">ACFPYN_12390</name>
</gene>
<comment type="caution">
    <text evidence="1">The sequence shown here is derived from an EMBL/GenBank/DDBJ whole genome shotgun (WGS) entry which is preliminary data.</text>
</comment>
<dbReference type="Pfam" id="PF03698">
    <property type="entry name" value="UPF0180"/>
    <property type="match status" value="1"/>
</dbReference>
<evidence type="ECO:0000313" key="2">
    <source>
        <dbReference type="Proteomes" id="UP001596170"/>
    </source>
</evidence>